<dbReference type="EMBL" id="JBJUIK010000006">
    <property type="protein sequence ID" value="KAL3525144.1"/>
    <property type="molecule type" value="Genomic_DNA"/>
</dbReference>
<evidence type="ECO:0000313" key="1">
    <source>
        <dbReference type="EMBL" id="KAL3525144.1"/>
    </source>
</evidence>
<name>A0ABD3A0C6_9GENT</name>
<comment type="caution">
    <text evidence="1">The sequence shown here is derived from an EMBL/GenBank/DDBJ whole genome shotgun (WGS) entry which is preliminary data.</text>
</comment>
<accession>A0ABD3A0C6</accession>
<proteinExistence type="predicted"/>
<evidence type="ECO:0000313" key="2">
    <source>
        <dbReference type="Proteomes" id="UP001630127"/>
    </source>
</evidence>
<reference evidence="1 2" key="1">
    <citation type="submission" date="2024-11" db="EMBL/GenBank/DDBJ databases">
        <title>A near-complete genome assembly of Cinchona calisaya.</title>
        <authorList>
            <person name="Lian D.C."/>
            <person name="Zhao X.W."/>
            <person name="Wei L."/>
        </authorList>
    </citation>
    <scope>NUCLEOTIDE SEQUENCE [LARGE SCALE GENOMIC DNA]</scope>
    <source>
        <tissue evidence="1">Nenye</tissue>
    </source>
</reference>
<protein>
    <submittedName>
        <fullName evidence="1">Uncharacterized protein</fullName>
    </submittedName>
</protein>
<sequence length="109" mass="12271">MSEMNVVTVTRLQKRGMLDDCLSIPMGINVLLETFCYQSGRKVICGTQTETLLLYCGDSSRIAGDRFVDLSPNSVDALLKPGRHRTQNNSADCRAFRISYRPSWYECNA</sequence>
<organism evidence="1 2">
    <name type="scientific">Cinchona calisaya</name>
    <dbReference type="NCBI Taxonomy" id="153742"/>
    <lineage>
        <taxon>Eukaryota</taxon>
        <taxon>Viridiplantae</taxon>
        <taxon>Streptophyta</taxon>
        <taxon>Embryophyta</taxon>
        <taxon>Tracheophyta</taxon>
        <taxon>Spermatophyta</taxon>
        <taxon>Magnoliopsida</taxon>
        <taxon>eudicotyledons</taxon>
        <taxon>Gunneridae</taxon>
        <taxon>Pentapetalae</taxon>
        <taxon>asterids</taxon>
        <taxon>lamiids</taxon>
        <taxon>Gentianales</taxon>
        <taxon>Rubiaceae</taxon>
        <taxon>Cinchonoideae</taxon>
        <taxon>Cinchoneae</taxon>
        <taxon>Cinchona</taxon>
    </lineage>
</organism>
<keyword evidence="2" id="KW-1185">Reference proteome</keyword>
<dbReference type="AlphaFoldDB" id="A0ABD3A0C6"/>
<dbReference type="Proteomes" id="UP001630127">
    <property type="component" value="Unassembled WGS sequence"/>
</dbReference>
<gene>
    <name evidence="1" type="ORF">ACH5RR_013516</name>
</gene>